<dbReference type="SUPFAM" id="SSF81383">
    <property type="entry name" value="F-box domain"/>
    <property type="match status" value="1"/>
</dbReference>
<name>A0A8H5KMK3_9HYPO</name>
<organism evidence="2 3">
    <name type="scientific">Fusarium pseudocircinatum</name>
    <dbReference type="NCBI Taxonomy" id="56676"/>
    <lineage>
        <taxon>Eukaryota</taxon>
        <taxon>Fungi</taxon>
        <taxon>Dikarya</taxon>
        <taxon>Ascomycota</taxon>
        <taxon>Pezizomycotina</taxon>
        <taxon>Sordariomycetes</taxon>
        <taxon>Hypocreomycetidae</taxon>
        <taxon>Hypocreales</taxon>
        <taxon>Nectriaceae</taxon>
        <taxon>Fusarium</taxon>
        <taxon>Fusarium fujikuroi species complex</taxon>
    </lineage>
</organism>
<dbReference type="Gene3D" id="1.20.1280.50">
    <property type="match status" value="1"/>
</dbReference>
<dbReference type="AlphaFoldDB" id="A0A8H5KMK3"/>
<dbReference type="InterPro" id="IPR036047">
    <property type="entry name" value="F-box-like_dom_sf"/>
</dbReference>
<dbReference type="Pfam" id="PF12937">
    <property type="entry name" value="F-box-like"/>
    <property type="match status" value="1"/>
</dbReference>
<dbReference type="Proteomes" id="UP000546213">
    <property type="component" value="Unassembled WGS sequence"/>
</dbReference>
<keyword evidence="3" id="KW-1185">Reference proteome</keyword>
<dbReference type="CDD" id="cd09917">
    <property type="entry name" value="F-box_SF"/>
    <property type="match status" value="1"/>
</dbReference>
<protein>
    <recommendedName>
        <fullName evidence="1">F-box domain-containing protein</fullName>
    </recommendedName>
</protein>
<dbReference type="PROSITE" id="PS50181">
    <property type="entry name" value="FBOX"/>
    <property type="match status" value="1"/>
</dbReference>
<dbReference type="OrthoDB" id="3219396at2759"/>
<reference evidence="2 3" key="1">
    <citation type="submission" date="2020-05" db="EMBL/GenBank/DDBJ databases">
        <title>Identification and distribution of gene clusters putatively required for synthesis of sphingolipid metabolism inhibitors in phylogenetically diverse species of the filamentous fungus Fusarium.</title>
        <authorList>
            <person name="Kim H.-S."/>
            <person name="Busman M."/>
            <person name="Brown D.W."/>
            <person name="Divon H."/>
            <person name="Uhlig S."/>
            <person name="Proctor R.H."/>
        </authorList>
    </citation>
    <scope>NUCLEOTIDE SEQUENCE [LARGE SCALE GENOMIC DNA]</scope>
    <source>
        <strain evidence="2 3">NRRL 36939</strain>
    </source>
</reference>
<dbReference type="EMBL" id="JAAOAS010000484">
    <property type="protein sequence ID" value="KAF5575111.1"/>
    <property type="molecule type" value="Genomic_DNA"/>
</dbReference>
<proteinExistence type="predicted"/>
<feature type="domain" description="F-box" evidence="1">
    <location>
        <begin position="71"/>
        <end position="121"/>
    </location>
</feature>
<comment type="caution">
    <text evidence="2">The sequence shown here is derived from an EMBL/GenBank/DDBJ whole genome shotgun (WGS) entry which is preliminary data.</text>
</comment>
<accession>A0A8H5KMK3</accession>
<sequence length="125" mass="14660">MPHFKLKPQYSLSWTQRICDRFRLRQGKYEVSVLEAHDGETAVLLDTPVPEDADLPAPLEPLKSGTQQNLESGLLQLPPELLVHVMRFLPHASLYMMRQTCQVLRELTEDFEFDDFYWDILHFTE</sequence>
<evidence type="ECO:0000313" key="2">
    <source>
        <dbReference type="EMBL" id="KAF5575111.1"/>
    </source>
</evidence>
<evidence type="ECO:0000259" key="1">
    <source>
        <dbReference type="PROSITE" id="PS50181"/>
    </source>
</evidence>
<dbReference type="InterPro" id="IPR001810">
    <property type="entry name" value="F-box_dom"/>
</dbReference>
<evidence type="ECO:0000313" key="3">
    <source>
        <dbReference type="Proteomes" id="UP000546213"/>
    </source>
</evidence>
<gene>
    <name evidence="2" type="ORF">FPCIR_13304</name>
</gene>